<feature type="transmembrane region" description="Helical" evidence="1">
    <location>
        <begin position="49"/>
        <end position="71"/>
    </location>
</feature>
<sequence length="176" mass="20600">MEKLLYNNLLRLRNHYLLLNSIEIVIAIIIFEAIKITEISLHYRQIGKFIGNIAVILGVGCLIYYVARELYIYIKKKNIKIPMNNEIFPKKLILYSGLLHPVLGISMFYVVLLHAGFMITGGIKHYNFSIIAGIMAGISLLIMLILGMNINKYKWMRKYHRRFAYILIFFYIVHML</sequence>
<comment type="caution">
    <text evidence="2">The sequence shown here is derived from an EMBL/GenBank/DDBJ whole genome shotgun (WGS) entry which is preliminary data.</text>
</comment>
<keyword evidence="3" id="KW-1185">Reference proteome</keyword>
<evidence type="ECO:0000313" key="3">
    <source>
        <dbReference type="Proteomes" id="UP000559117"/>
    </source>
</evidence>
<evidence type="ECO:0000313" key="2">
    <source>
        <dbReference type="EMBL" id="MBB5337170.1"/>
    </source>
</evidence>
<feature type="transmembrane region" description="Helical" evidence="1">
    <location>
        <begin position="92"/>
        <end position="119"/>
    </location>
</feature>
<organism evidence="2 3">
    <name type="scientific">Pectinatus brassicae</name>
    <dbReference type="NCBI Taxonomy" id="862415"/>
    <lineage>
        <taxon>Bacteria</taxon>
        <taxon>Bacillati</taxon>
        <taxon>Bacillota</taxon>
        <taxon>Negativicutes</taxon>
        <taxon>Selenomonadales</taxon>
        <taxon>Selenomonadaceae</taxon>
        <taxon>Pectinatus</taxon>
    </lineage>
</organism>
<keyword evidence="1" id="KW-0812">Transmembrane</keyword>
<dbReference type="AlphaFoldDB" id="A0A840ULV0"/>
<dbReference type="EMBL" id="JACHFH010000036">
    <property type="protein sequence ID" value="MBB5337170.1"/>
    <property type="molecule type" value="Genomic_DNA"/>
</dbReference>
<reference evidence="2 3" key="1">
    <citation type="submission" date="2020-08" db="EMBL/GenBank/DDBJ databases">
        <title>Genomic Encyclopedia of Type Strains, Phase IV (KMG-IV): sequencing the most valuable type-strain genomes for metagenomic binning, comparative biology and taxonomic classification.</title>
        <authorList>
            <person name="Goeker M."/>
        </authorList>
    </citation>
    <scope>NUCLEOTIDE SEQUENCE [LARGE SCALE GENOMIC DNA]</scope>
    <source>
        <strain evidence="2 3">DSM 24661</strain>
    </source>
</reference>
<name>A0A840ULV0_9FIRM</name>
<proteinExistence type="predicted"/>
<gene>
    <name evidence="2" type="ORF">HNR32_002327</name>
</gene>
<dbReference type="RefSeq" id="WP_183862767.1">
    <property type="nucleotide sequence ID" value="NZ_JACHFH010000036.1"/>
</dbReference>
<keyword evidence="1" id="KW-0472">Membrane</keyword>
<feature type="transmembrane region" description="Helical" evidence="1">
    <location>
        <begin position="125"/>
        <end position="147"/>
    </location>
</feature>
<dbReference type="Proteomes" id="UP000559117">
    <property type="component" value="Unassembled WGS sequence"/>
</dbReference>
<feature type="transmembrane region" description="Helical" evidence="1">
    <location>
        <begin position="16"/>
        <end position="37"/>
    </location>
</feature>
<keyword evidence="1" id="KW-1133">Transmembrane helix</keyword>
<protein>
    <submittedName>
        <fullName evidence="2">Uncharacterized protein</fullName>
    </submittedName>
</protein>
<evidence type="ECO:0000256" key="1">
    <source>
        <dbReference type="SAM" id="Phobius"/>
    </source>
</evidence>
<accession>A0A840ULV0</accession>